<evidence type="ECO:0000256" key="1">
    <source>
        <dbReference type="ARBA" id="ARBA00004377"/>
    </source>
</evidence>
<dbReference type="Pfam" id="PF12019">
    <property type="entry name" value="GspH"/>
    <property type="match status" value="1"/>
</dbReference>
<comment type="subcellular location">
    <subcellularLocation>
        <location evidence="1">Cell inner membrane</location>
        <topology evidence="1">Single-pass membrane protein</topology>
    </subcellularLocation>
</comment>
<evidence type="ECO:0000313" key="14">
    <source>
        <dbReference type="Proteomes" id="UP000068210"/>
    </source>
</evidence>
<dbReference type="SUPFAM" id="SSF54523">
    <property type="entry name" value="Pili subunits"/>
    <property type="match status" value="1"/>
</dbReference>
<keyword evidence="8 11" id="KW-0472">Membrane</keyword>
<accession>A0A0C4WMH4</accession>
<sequence length="171" mass="18142">MLGFSRAYTLIELMTTVALVGVLAMIGVPALTHTVDGQRVGSTSRNLSASLALARYTAISQRYPILVESLEGDWEAGWTVYIDANSNGTLDPGERELLRQGTVPSGVQITPNSPLQSYVRYVGTGQAQLTSGAFQAGTFNICHENGQHAVRSLILSSSGRVRSAKDSPGAC</sequence>
<dbReference type="STRING" id="1328314.Achr_9730"/>
<keyword evidence="3" id="KW-1003">Cell membrane</keyword>
<evidence type="ECO:0000256" key="9">
    <source>
        <dbReference type="ARBA" id="ARBA00025772"/>
    </source>
</evidence>
<dbReference type="GO" id="GO:0005886">
    <property type="term" value="C:plasma membrane"/>
    <property type="evidence" value="ECO:0007669"/>
    <property type="project" value="UniProtKB-SubCell"/>
</dbReference>
<evidence type="ECO:0000259" key="12">
    <source>
        <dbReference type="Pfam" id="PF12019"/>
    </source>
</evidence>
<reference evidence="13 14" key="1">
    <citation type="journal article" date="2015" name="PLoS ONE">
        <title>Azotobacter Genomes: The Genome of Azotobacter chroococcum NCIMB 8003 (ATCC 4412).</title>
        <authorList>
            <person name="Robson R.L."/>
            <person name="Jones R."/>
            <person name="Robson R.M."/>
            <person name="Schwartz A."/>
            <person name="Richardson T.H."/>
        </authorList>
    </citation>
    <scope>NUCLEOTIDE SEQUENCE [LARGE SCALE GENOMIC DNA]</scope>
    <source>
        <strain evidence="13 14">NCIMB 8003</strain>
    </source>
</reference>
<evidence type="ECO:0000256" key="2">
    <source>
        <dbReference type="ARBA" id="ARBA00021549"/>
    </source>
</evidence>
<keyword evidence="5" id="KW-0997">Cell inner membrane</keyword>
<evidence type="ECO:0000256" key="7">
    <source>
        <dbReference type="ARBA" id="ARBA00022989"/>
    </source>
</evidence>
<dbReference type="AlphaFoldDB" id="A0A0C4WMH4"/>
<dbReference type="NCBIfam" id="TIGR02532">
    <property type="entry name" value="IV_pilin_GFxxxE"/>
    <property type="match status" value="1"/>
</dbReference>
<dbReference type="Proteomes" id="UP000068210">
    <property type="component" value="Chromosome"/>
</dbReference>
<evidence type="ECO:0000256" key="3">
    <source>
        <dbReference type="ARBA" id="ARBA00022475"/>
    </source>
</evidence>
<dbReference type="RefSeq" id="WP_039802366.1">
    <property type="nucleotide sequence ID" value="NZ_CP010415.1"/>
</dbReference>
<proteinExistence type="inferred from homology"/>
<evidence type="ECO:0000256" key="11">
    <source>
        <dbReference type="SAM" id="Phobius"/>
    </source>
</evidence>
<comment type="similarity">
    <text evidence="9">Belongs to the GSP H family.</text>
</comment>
<evidence type="ECO:0000256" key="5">
    <source>
        <dbReference type="ARBA" id="ARBA00022519"/>
    </source>
</evidence>
<evidence type="ECO:0000256" key="4">
    <source>
        <dbReference type="ARBA" id="ARBA00022481"/>
    </source>
</evidence>
<evidence type="ECO:0000256" key="6">
    <source>
        <dbReference type="ARBA" id="ARBA00022692"/>
    </source>
</evidence>
<dbReference type="Gene3D" id="3.55.40.10">
    <property type="entry name" value="minor pseudopilin epsh domain"/>
    <property type="match status" value="1"/>
</dbReference>
<dbReference type="GO" id="GO:0015627">
    <property type="term" value="C:type II protein secretion system complex"/>
    <property type="evidence" value="ECO:0007669"/>
    <property type="project" value="InterPro"/>
</dbReference>
<keyword evidence="6 11" id="KW-0812">Transmembrane</keyword>
<feature type="transmembrane region" description="Helical" evidence="11">
    <location>
        <begin position="7"/>
        <end position="31"/>
    </location>
</feature>
<evidence type="ECO:0000256" key="10">
    <source>
        <dbReference type="ARBA" id="ARBA00030775"/>
    </source>
</evidence>
<protein>
    <recommendedName>
        <fullName evidence="2">Type II secretion system protein H</fullName>
    </recommendedName>
    <alternativeName>
        <fullName evidence="10">General secretion pathway protein H</fullName>
    </alternativeName>
</protein>
<organism evidence="13 14">
    <name type="scientific">Azotobacter chroococcum NCIMB 8003</name>
    <dbReference type="NCBI Taxonomy" id="1328314"/>
    <lineage>
        <taxon>Bacteria</taxon>
        <taxon>Pseudomonadati</taxon>
        <taxon>Pseudomonadota</taxon>
        <taxon>Gammaproteobacteria</taxon>
        <taxon>Pseudomonadales</taxon>
        <taxon>Pseudomonadaceae</taxon>
        <taxon>Azotobacter</taxon>
    </lineage>
</organism>
<name>A0A0C4WMH4_9GAMM</name>
<dbReference type="InterPro" id="IPR012902">
    <property type="entry name" value="N_methyl_site"/>
</dbReference>
<keyword evidence="14" id="KW-1185">Reference proteome</keyword>
<evidence type="ECO:0000313" key="13">
    <source>
        <dbReference type="EMBL" id="AJE20455.1"/>
    </source>
</evidence>
<dbReference type="InterPro" id="IPR022346">
    <property type="entry name" value="T2SS_GspH"/>
</dbReference>
<keyword evidence="4" id="KW-0488">Methylation</keyword>
<dbReference type="InterPro" id="IPR045584">
    <property type="entry name" value="Pilin-like"/>
</dbReference>
<dbReference type="KEGG" id="acx:Achr_9730"/>
<dbReference type="HOGENOM" id="CLU_084761_1_1_6"/>
<dbReference type="GO" id="GO:0015628">
    <property type="term" value="P:protein secretion by the type II secretion system"/>
    <property type="evidence" value="ECO:0007669"/>
    <property type="project" value="InterPro"/>
</dbReference>
<dbReference type="EMBL" id="CP010415">
    <property type="protein sequence ID" value="AJE20455.1"/>
    <property type="molecule type" value="Genomic_DNA"/>
</dbReference>
<keyword evidence="7 11" id="KW-1133">Transmembrane helix</keyword>
<evidence type="ECO:0000256" key="8">
    <source>
        <dbReference type="ARBA" id="ARBA00023136"/>
    </source>
</evidence>
<feature type="domain" description="General secretion pathway GspH" evidence="12">
    <location>
        <begin position="44"/>
        <end position="159"/>
    </location>
</feature>
<gene>
    <name evidence="13" type="primary">fimT</name>
    <name evidence="13" type="ORF">Achr_9730</name>
</gene>